<name>A0A0L8HTU8_OCTBM</name>
<organism evidence="1">
    <name type="scientific">Octopus bimaculoides</name>
    <name type="common">California two-spotted octopus</name>
    <dbReference type="NCBI Taxonomy" id="37653"/>
    <lineage>
        <taxon>Eukaryota</taxon>
        <taxon>Metazoa</taxon>
        <taxon>Spiralia</taxon>
        <taxon>Lophotrochozoa</taxon>
        <taxon>Mollusca</taxon>
        <taxon>Cephalopoda</taxon>
        <taxon>Coleoidea</taxon>
        <taxon>Octopodiformes</taxon>
        <taxon>Octopoda</taxon>
        <taxon>Incirrata</taxon>
        <taxon>Octopodidae</taxon>
        <taxon>Octopus</taxon>
    </lineage>
</organism>
<protein>
    <submittedName>
        <fullName evidence="1">Uncharacterized protein</fullName>
    </submittedName>
</protein>
<reference evidence="1" key="1">
    <citation type="submission" date="2015-07" db="EMBL/GenBank/DDBJ databases">
        <title>MeaNS - Measles Nucleotide Surveillance Program.</title>
        <authorList>
            <person name="Tran T."/>
            <person name="Druce J."/>
        </authorList>
    </citation>
    <scope>NUCLEOTIDE SEQUENCE</scope>
    <source>
        <strain evidence="1">UCB-OBI-ISO-001</strain>
        <tissue evidence="1">Gonad</tissue>
    </source>
</reference>
<accession>A0A0L8HTU8</accession>
<sequence length="68" mass="8221">MYNCKEFICIKFHNIYSFIENQDINCQLHYNLQFHHQLIHQVMILIHNNTTNVIAAHIASRWINIIIQ</sequence>
<evidence type="ECO:0000313" key="1">
    <source>
        <dbReference type="EMBL" id="KOF92220.1"/>
    </source>
</evidence>
<dbReference type="AlphaFoldDB" id="A0A0L8HTU8"/>
<gene>
    <name evidence="1" type="ORF">OCBIM_22007050mg</name>
</gene>
<dbReference type="EMBL" id="KQ417371">
    <property type="protein sequence ID" value="KOF92220.1"/>
    <property type="molecule type" value="Genomic_DNA"/>
</dbReference>
<proteinExistence type="predicted"/>